<dbReference type="RefSeq" id="WP_076164954.1">
    <property type="nucleotide sequence ID" value="NZ_JBEZVB010000052.1"/>
</dbReference>
<dbReference type="Proteomes" id="UP000187486">
    <property type="component" value="Unassembled WGS sequence"/>
</dbReference>
<accession>A0A1R0KKA8</accession>
<evidence type="ECO:0000313" key="2">
    <source>
        <dbReference type="EMBL" id="OLZ46551.1"/>
    </source>
</evidence>
<organism evidence="2 3">
    <name type="scientific">Amycolatopsis coloradensis</name>
    <dbReference type="NCBI Taxonomy" id="76021"/>
    <lineage>
        <taxon>Bacteria</taxon>
        <taxon>Bacillati</taxon>
        <taxon>Actinomycetota</taxon>
        <taxon>Actinomycetes</taxon>
        <taxon>Pseudonocardiales</taxon>
        <taxon>Pseudonocardiaceae</taxon>
        <taxon>Amycolatopsis</taxon>
    </lineage>
</organism>
<dbReference type="EMBL" id="MQUQ01000017">
    <property type="protein sequence ID" value="OLZ46551.1"/>
    <property type="molecule type" value="Genomic_DNA"/>
</dbReference>
<feature type="region of interest" description="Disordered" evidence="1">
    <location>
        <begin position="23"/>
        <end position="62"/>
    </location>
</feature>
<dbReference type="OrthoDB" id="4290505at2"/>
<gene>
    <name evidence="2" type="ORF">BS329_30465</name>
</gene>
<comment type="caution">
    <text evidence="2">The sequence shown here is derived from an EMBL/GenBank/DDBJ whole genome shotgun (WGS) entry which is preliminary data.</text>
</comment>
<sequence>MINLKLLAEFDVYEFAEACGVDTRTRSGHRDGGISAGIRKTSDSDGSNLRFCRPGSWEPPTY</sequence>
<reference evidence="2 3" key="1">
    <citation type="submission" date="2016-01" db="EMBL/GenBank/DDBJ databases">
        <title>Amycolatopsis coloradensis genome sequencing and assembly.</title>
        <authorList>
            <person name="Mayilraj S."/>
        </authorList>
    </citation>
    <scope>NUCLEOTIDE SEQUENCE [LARGE SCALE GENOMIC DNA]</scope>
    <source>
        <strain evidence="2 3">DSM 44225</strain>
    </source>
</reference>
<dbReference type="AlphaFoldDB" id="A0A1R0KKA8"/>
<name>A0A1R0KKA8_9PSEU</name>
<evidence type="ECO:0000313" key="3">
    <source>
        <dbReference type="Proteomes" id="UP000187486"/>
    </source>
</evidence>
<feature type="compositionally biased region" description="Basic and acidic residues" evidence="1">
    <location>
        <begin position="23"/>
        <end position="32"/>
    </location>
</feature>
<proteinExistence type="predicted"/>
<evidence type="ECO:0000256" key="1">
    <source>
        <dbReference type="SAM" id="MobiDB-lite"/>
    </source>
</evidence>
<keyword evidence="3" id="KW-1185">Reference proteome</keyword>
<protein>
    <submittedName>
        <fullName evidence="2">Uncharacterized protein</fullName>
    </submittedName>
</protein>